<evidence type="ECO:0000313" key="5">
    <source>
        <dbReference type="Proteomes" id="UP000606274"/>
    </source>
</evidence>
<dbReference type="GO" id="GO:0003676">
    <property type="term" value="F:nucleic acid binding"/>
    <property type="evidence" value="ECO:0007669"/>
    <property type="project" value="InterPro"/>
</dbReference>
<protein>
    <recommendedName>
        <fullName evidence="3">CCHC-type domain-containing protein</fullName>
    </recommendedName>
</protein>
<feature type="compositionally biased region" description="Basic and acidic residues" evidence="2">
    <location>
        <begin position="82"/>
        <end position="99"/>
    </location>
</feature>
<keyword evidence="1" id="KW-0862">Zinc</keyword>
<name>A0A8T0BUB6_SILME</name>
<keyword evidence="5" id="KW-1185">Reference proteome</keyword>
<dbReference type="PROSITE" id="PS50158">
    <property type="entry name" value="ZF_CCHC"/>
    <property type="match status" value="1"/>
</dbReference>
<dbReference type="GO" id="GO:0008270">
    <property type="term" value="F:zinc ion binding"/>
    <property type="evidence" value="ECO:0007669"/>
    <property type="project" value="UniProtKB-KW"/>
</dbReference>
<dbReference type="InterPro" id="IPR036875">
    <property type="entry name" value="Znf_CCHC_sf"/>
</dbReference>
<feature type="region of interest" description="Disordered" evidence="2">
    <location>
        <begin position="148"/>
        <end position="176"/>
    </location>
</feature>
<accession>A0A8T0BUB6</accession>
<dbReference type="AlphaFoldDB" id="A0A8T0BUB6"/>
<proteinExistence type="predicted"/>
<dbReference type="Gene3D" id="3.30.420.10">
    <property type="entry name" value="Ribonuclease H-like superfamily/Ribonuclease H"/>
    <property type="match status" value="1"/>
</dbReference>
<gene>
    <name evidence="4" type="ORF">HF521_015947</name>
</gene>
<dbReference type="InterPro" id="IPR001878">
    <property type="entry name" value="Znf_CCHC"/>
</dbReference>
<dbReference type="SUPFAM" id="SSF57756">
    <property type="entry name" value="Retrovirus zinc finger-like domains"/>
    <property type="match status" value="1"/>
</dbReference>
<dbReference type="SMART" id="SM00343">
    <property type="entry name" value="ZnF_C2HC"/>
    <property type="match status" value="1"/>
</dbReference>
<comment type="caution">
    <text evidence="4">The sequence shown here is derived from an EMBL/GenBank/DDBJ whole genome shotgun (WGS) entry which is preliminary data.</text>
</comment>
<feature type="region of interest" description="Disordered" evidence="2">
    <location>
        <begin position="82"/>
        <end position="102"/>
    </location>
</feature>
<evidence type="ECO:0000256" key="2">
    <source>
        <dbReference type="SAM" id="MobiDB-lite"/>
    </source>
</evidence>
<feature type="domain" description="CCHC-type" evidence="3">
    <location>
        <begin position="178"/>
        <end position="193"/>
    </location>
</feature>
<evidence type="ECO:0000313" key="4">
    <source>
        <dbReference type="EMBL" id="KAF7709097.1"/>
    </source>
</evidence>
<reference evidence="4" key="1">
    <citation type="submission" date="2020-08" db="EMBL/GenBank/DDBJ databases">
        <title>Chromosome-level assembly of Southern catfish (Silurus meridionalis) provides insights into visual adaptation to the nocturnal and benthic lifestyles.</title>
        <authorList>
            <person name="Zhang Y."/>
            <person name="Wang D."/>
            <person name="Peng Z."/>
        </authorList>
    </citation>
    <scope>NUCLEOTIDE SEQUENCE</scope>
    <source>
        <strain evidence="4">SWU-2019-XX</strain>
        <tissue evidence="4">Muscle</tissue>
    </source>
</reference>
<dbReference type="Proteomes" id="UP000606274">
    <property type="component" value="Unassembled WGS sequence"/>
</dbReference>
<dbReference type="EMBL" id="JABFDY010000003">
    <property type="protein sequence ID" value="KAF7709097.1"/>
    <property type="molecule type" value="Genomic_DNA"/>
</dbReference>
<sequence length="282" mass="32059">MGSAWDETTANITLFRIMVKRVLPSKVQEKLESVVGLNALPWASFQAHVTHAVEMYRKKKEANKQAAEDLITWLHKAQLREITRRKQENQEKRKEEKSSAKQAAVMMVPTNAQLDPTGQTMPDQGNQQLMPVGQPMMVYPTNQQYPPQNSGWGQGRGKGRGGMFQPRPRNYQPPRGGRCWNCQDPNHMMRNCPYPIRQQQAMMLPKALAIVKCKAHKSDGEMVSRGNAAADEAAKSAAVDEDCVKVMVQDEEHEEVRGQVTEEDLGEYQDVASWEEKERWKK</sequence>
<dbReference type="InterPro" id="IPR036397">
    <property type="entry name" value="RNaseH_sf"/>
</dbReference>
<evidence type="ECO:0000256" key="1">
    <source>
        <dbReference type="PROSITE-ProRule" id="PRU00047"/>
    </source>
</evidence>
<feature type="compositionally biased region" description="Gly residues" evidence="2">
    <location>
        <begin position="152"/>
        <end position="162"/>
    </location>
</feature>
<keyword evidence="1" id="KW-0479">Metal-binding</keyword>
<keyword evidence="1" id="KW-0863">Zinc-finger</keyword>
<evidence type="ECO:0000259" key="3">
    <source>
        <dbReference type="PROSITE" id="PS50158"/>
    </source>
</evidence>
<organism evidence="4 5">
    <name type="scientific">Silurus meridionalis</name>
    <name type="common">Southern catfish</name>
    <name type="synonym">Silurus soldatovi meridionalis</name>
    <dbReference type="NCBI Taxonomy" id="175797"/>
    <lineage>
        <taxon>Eukaryota</taxon>
        <taxon>Metazoa</taxon>
        <taxon>Chordata</taxon>
        <taxon>Craniata</taxon>
        <taxon>Vertebrata</taxon>
        <taxon>Euteleostomi</taxon>
        <taxon>Actinopterygii</taxon>
        <taxon>Neopterygii</taxon>
        <taxon>Teleostei</taxon>
        <taxon>Ostariophysi</taxon>
        <taxon>Siluriformes</taxon>
        <taxon>Siluridae</taxon>
        <taxon>Silurus</taxon>
    </lineage>
</organism>
<feature type="region of interest" description="Disordered" evidence="2">
    <location>
        <begin position="251"/>
        <end position="282"/>
    </location>
</feature>